<feature type="region of interest" description="Disordered" evidence="1">
    <location>
        <begin position="218"/>
        <end position="260"/>
    </location>
</feature>
<dbReference type="PANTHER" id="PTHR43991">
    <property type="entry name" value="WD REPEAT PROTEIN (AFU_ORTHOLOGUE AFUA_8G05640)-RELATED"/>
    <property type="match status" value="1"/>
</dbReference>
<reference evidence="2" key="2">
    <citation type="journal article" date="2022" name="Proc. Natl. Acad. Sci. U.S.A.">
        <title>Diploid-dominant life cycles characterize the early evolution of Fungi.</title>
        <authorList>
            <person name="Amses K.R."/>
            <person name="Simmons D.R."/>
            <person name="Longcore J.E."/>
            <person name="Mondo S.J."/>
            <person name="Seto K."/>
            <person name="Jeronimo G.H."/>
            <person name="Bonds A.E."/>
            <person name="Quandt C.A."/>
            <person name="Davis W.J."/>
            <person name="Chang Y."/>
            <person name="Federici B.A."/>
            <person name="Kuo A."/>
            <person name="LaButti K."/>
            <person name="Pangilinan J."/>
            <person name="Andreopoulos W."/>
            <person name="Tritt A."/>
            <person name="Riley R."/>
            <person name="Hundley H."/>
            <person name="Johnson J."/>
            <person name="Lipzen A."/>
            <person name="Barry K."/>
            <person name="Lang B.F."/>
            <person name="Cuomo C.A."/>
            <person name="Buchler N.E."/>
            <person name="Grigoriev I.V."/>
            <person name="Spatafora J.W."/>
            <person name="Stajich J.E."/>
            <person name="James T.Y."/>
        </authorList>
    </citation>
    <scope>NUCLEOTIDE SEQUENCE</scope>
    <source>
        <strain evidence="2">AG</strain>
    </source>
</reference>
<accession>A0AAD5EGJ8</accession>
<keyword evidence="3" id="KW-1185">Reference proteome</keyword>
<dbReference type="InterPro" id="IPR015943">
    <property type="entry name" value="WD40/YVTN_repeat-like_dom_sf"/>
</dbReference>
<dbReference type="AlphaFoldDB" id="A0AAD5EGJ8"/>
<dbReference type="RefSeq" id="XP_051447833.1">
    <property type="nucleotide sequence ID" value="XM_051586305.1"/>
</dbReference>
<feature type="compositionally biased region" description="Low complexity" evidence="1">
    <location>
        <begin position="224"/>
        <end position="234"/>
    </location>
</feature>
<dbReference type="SUPFAM" id="SSF82171">
    <property type="entry name" value="DPP6 N-terminal domain-like"/>
    <property type="match status" value="1"/>
</dbReference>
<dbReference type="EMBL" id="MU620898">
    <property type="protein sequence ID" value="KAI8582829.1"/>
    <property type="molecule type" value="Genomic_DNA"/>
</dbReference>
<proteinExistence type="predicted"/>
<gene>
    <name evidence="2" type="ORF">K450DRAFT_225011</name>
</gene>
<reference evidence="2" key="1">
    <citation type="submission" date="2021-06" db="EMBL/GenBank/DDBJ databases">
        <authorList>
            <consortium name="DOE Joint Genome Institute"/>
            <person name="Mondo S.J."/>
            <person name="Amses K.R."/>
            <person name="Simmons D.R."/>
            <person name="Longcore J.E."/>
            <person name="Seto K."/>
            <person name="Alves G.H."/>
            <person name="Bonds A.E."/>
            <person name="Quandt C.A."/>
            <person name="Davis W.J."/>
            <person name="Chang Y."/>
            <person name="Letcher P.M."/>
            <person name="Powell M.J."/>
            <person name="Kuo A."/>
            <person name="Labutti K."/>
            <person name="Pangilinan J."/>
            <person name="Andreopoulos W."/>
            <person name="Tritt A."/>
            <person name="Riley R."/>
            <person name="Hundley H."/>
            <person name="Johnson J."/>
            <person name="Lipzen A."/>
            <person name="Barry K."/>
            <person name="Berbee M.L."/>
            <person name="Buchler N.E."/>
            <person name="Grigoriev I.V."/>
            <person name="Spatafora J.W."/>
            <person name="Stajich J.E."/>
            <person name="James T.Y."/>
        </authorList>
    </citation>
    <scope>NUCLEOTIDE SEQUENCE</scope>
    <source>
        <strain evidence="2">AG</strain>
    </source>
</reference>
<feature type="region of interest" description="Disordered" evidence="1">
    <location>
        <begin position="1"/>
        <end position="39"/>
    </location>
</feature>
<sequence length="766" mass="87036">MQDLPKQSAAADLESLEQSAILSEGPPAPERNQQTDVEDDDLIFDIAELGLFASNPNDSDEDSNYSLDYEYIGPRQPKYANSDDDCESVASDISNTDSETKLLDCSTYFDMWDEDIYSTNDYTWESNDMRLSLFVKQRNHYLRQRELDSPWHGNSFWRRDRGWPMQLPNSCSTTNHDQSANTLCAVKSNMAVSEHLVAFYKDRIVKCGEPTVRNQLGSAALGQSSRSSHNDSNSTQNQPGIRNKDTESYHAAPQADDKPGSIFLRTHASIALPTSEKTSHDRHTAAEAPTTSSILDRCKPYTKHLKRSQFIPPSREDAYVSLGFEPLCLDHNYGYMAVGGLEGELLVYCNVDPVNPVKIWGTKFKRKNNVMLMTNAVQIVRWRTDNGSYKYMLVACMNEAGVLVYNLPPHHECAKMARNFSRRCTRSANQSLSFHSHLRDFQQLPINDARVSPNGNNMVFVGDDSYLFLRDIIRTDGASEESSDISFGPTQVLTIPPDLLTQYSARPSAMHDTTTTFHYSSQHVAWSNDSTLFAHTSDSHYCVLVWSVESKEILLSIDAAGFTYAIAFHPSVRSILAFSNRYGYFHTVDLNQTLRVNQRQESIGSEDNFLSSIESNSHSTKSALERSTTIIPRQEITMVSFRGEQNTKLRILAKINGLCWSGCGQYLYVATKKRVLVYEFMSRGVRSLVELAGDQARKILELDPLGWKARKRLTEPSQYDDRLTRKRKRLLDKSFDYEPWYRQWKRIPDHLQYTVLGDNVELASHD</sequence>
<dbReference type="GeneID" id="75911653"/>
<protein>
    <submittedName>
        <fullName evidence="2">Uncharacterized protein</fullName>
    </submittedName>
</protein>
<name>A0AAD5EGJ8_UMBRA</name>
<dbReference type="Gene3D" id="2.130.10.10">
    <property type="entry name" value="YVTN repeat-like/Quinoprotein amine dehydrogenase"/>
    <property type="match status" value="1"/>
</dbReference>
<evidence type="ECO:0000313" key="2">
    <source>
        <dbReference type="EMBL" id="KAI8582829.1"/>
    </source>
</evidence>
<evidence type="ECO:0000313" key="3">
    <source>
        <dbReference type="Proteomes" id="UP001206595"/>
    </source>
</evidence>
<evidence type="ECO:0000256" key="1">
    <source>
        <dbReference type="SAM" id="MobiDB-lite"/>
    </source>
</evidence>
<dbReference type="PANTHER" id="PTHR43991:SF9">
    <property type="entry name" value="DUF2415 DOMAIN-CONTAINING PROTEIN"/>
    <property type="match status" value="1"/>
</dbReference>
<organism evidence="2 3">
    <name type="scientific">Umbelopsis ramanniana AG</name>
    <dbReference type="NCBI Taxonomy" id="1314678"/>
    <lineage>
        <taxon>Eukaryota</taxon>
        <taxon>Fungi</taxon>
        <taxon>Fungi incertae sedis</taxon>
        <taxon>Mucoromycota</taxon>
        <taxon>Mucoromycotina</taxon>
        <taxon>Umbelopsidomycetes</taxon>
        <taxon>Umbelopsidales</taxon>
        <taxon>Umbelopsidaceae</taxon>
        <taxon>Umbelopsis</taxon>
    </lineage>
</organism>
<dbReference type="Proteomes" id="UP001206595">
    <property type="component" value="Unassembled WGS sequence"/>
</dbReference>
<comment type="caution">
    <text evidence="2">The sequence shown here is derived from an EMBL/GenBank/DDBJ whole genome shotgun (WGS) entry which is preliminary data.</text>
</comment>